<evidence type="ECO:0000313" key="1">
    <source>
        <dbReference type="EMBL" id="ADU96882.1"/>
    </source>
</evidence>
<dbReference type="InterPro" id="IPR003772">
    <property type="entry name" value="YceD"/>
</dbReference>
<reference evidence="1" key="1">
    <citation type="submission" date="2011-01" db="EMBL/GenBank/DDBJ databases">
        <title>Complete sequence of chromosome of Thermovibrio ammonificans HB-1.</title>
        <authorList>
            <consortium name="US DOE Joint Genome Institute"/>
            <person name="Lucas S."/>
            <person name="Copeland A."/>
            <person name="Lapidus A."/>
            <person name="Cheng J.-F."/>
            <person name="Goodwin L."/>
            <person name="Pitluck S."/>
            <person name="Davenport K."/>
            <person name="Detter J.C."/>
            <person name="Han C."/>
            <person name="Tapia R."/>
            <person name="Land M."/>
            <person name="Hauser L."/>
            <person name="Kyrpides N."/>
            <person name="Ivanova N."/>
            <person name="Ovchinnikova G."/>
            <person name="Vetriani C."/>
            <person name="Woyke T."/>
        </authorList>
    </citation>
    <scope>NUCLEOTIDE SEQUENCE [LARGE SCALE GENOMIC DNA]</scope>
    <source>
        <strain evidence="1">HB-1</strain>
    </source>
</reference>
<dbReference type="OrthoDB" id="9790372at2"/>
<dbReference type="EMBL" id="CP002444">
    <property type="protein sequence ID" value="ADU96882.1"/>
    <property type="molecule type" value="Genomic_DNA"/>
</dbReference>
<dbReference type="AlphaFoldDB" id="E8T1Y7"/>
<gene>
    <name evidence="1" type="ordered locus">Theam_0915</name>
</gene>
<dbReference type="PANTHER" id="PTHR37734:SF1">
    <property type="entry name" value="LARGE RIBOSOMAL RNA SUBUNIT ACCUMULATION PROTEIN YCED HOMOLOG 2, CHLOROPLASTIC"/>
    <property type="match status" value="1"/>
</dbReference>
<dbReference type="Proteomes" id="UP000006362">
    <property type="component" value="Chromosome"/>
</dbReference>
<dbReference type="HOGENOM" id="CLU_100236_1_0_0"/>
<organism evidence="1 2">
    <name type="scientific">Thermovibrio ammonificans (strain DSM 15698 / JCM 12110 / HB-1)</name>
    <dbReference type="NCBI Taxonomy" id="648996"/>
    <lineage>
        <taxon>Bacteria</taxon>
        <taxon>Pseudomonadati</taxon>
        <taxon>Aquificota</taxon>
        <taxon>Aquificia</taxon>
        <taxon>Desulfurobacteriales</taxon>
        <taxon>Desulfurobacteriaceae</taxon>
        <taxon>Thermovibrio</taxon>
    </lineage>
</organism>
<evidence type="ECO:0000313" key="2">
    <source>
        <dbReference type="Proteomes" id="UP000006362"/>
    </source>
</evidence>
<sequence>MKRKINLNEVTAKEPIKVKTQIQSSQVDLPKEEVSKSSPFNLEIEVRRKPVGYDVKGKVTGEVELTCSKCNKKFTHKVEQPFHYELMPTSEIGGGQIKKGDLDIKFSDETVMDLAEVVNEQVLLNLPVKPVCSKECEESTISFSVGEEEQVKEKTEKEVDPRWAKLKELQNKLSEKE</sequence>
<proteinExistence type="predicted"/>
<dbReference type="eggNOG" id="COG1399">
    <property type="taxonomic scope" value="Bacteria"/>
</dbReference>
<dbReference type="InterPro" id="IPR044985">
    <property type="entry name" value="YceD_plant"/>
</dbReference>
<dbReference type="RefSeq" id="WP_013537668.1">
    <property type="nucleotide sequence ID" value="NC_014926.1"/>
</dbReference>
<name>E8T1Y7_THEA1</name>
<accession>E8T1Y7</accession>
<protein>
    <recommendedName>
        <fullName evidence="3">DUF177 domain-containing protein</fullName>
    </recommendedName>
</protein>
<dbReference type="Pfam" id="PF02620">
    <property type="entry name" value="YceD"/>
    <property type="match status" value="1"/>
</dbReference>
<dbReference type="STRING" id="648996.Theam_0915"/>
<evidence type="ECO:0008006" key="3">
    <source>
        <dbReference type="Google" id="ProtNLM"/>
    </source>
</evidence>
<keyword evidence="2" id="KW-1185">Reference proteome</keyword>
<dbReference type="KEGG" id="tam:Theam_0915"/>
<dbReference type="PANTHER" id="PTHR37734">
    <property type="entry name" value="LARGE RIBOSOMAL RNA SUBUNIT ACCUMULATION PROTEIN YCED HOMOLOG 2, CHLOROPLASTIC"/>
    <property type="match status" value="1"/>
</dbReference>